<keyword evidence="2" id="KW-1185">Reference proteome</keyword>
<gene>
    <name evidence="1" type="ORF">HOLleu_36411</name>
</gene>
<comment type="caution">
    <text evidence="1">The sequence shown here is derived from an EMBL/GenBank/DDBJ whole genome shotgun (WGS) entry which is preliminary data.</text>
</comment>
<reference evidence="1" key="1">
    <citation type="submission" date="2021-10" db="EMBL/GenBank/DDBJ databases">
        <title>Tropical sea cucumber genome reveals ecological adaptation and Cuvierian tubules defense mechanism.</title>
        <authorList>
            <person name="Chen T."/>
        </authorList>
    </citation>
    <scope>NUCLEOTIDE SEQUENCE</scope>
    <source>
        <strain evidence="1">Nanhai2018</strain>
        <tissue evidence="1">Muscle</tissue>
    </source>
</reference>
<dbReference type="Proteomes" id="UP001152320">
    <property type="component" value="Chromosome 19"/>
</dbReference>
<dbReference type="AlphaFoldDB" id="A0A9Q0YRA6"/>
<proteinExistence type="predicted"/>
<evidence type="ECO:0000313" key="1">
    <source>
        <dbReference type="EMBL" id="KAJ8023851.1"/>
    </source>
</evidence>
<protein>
    <submittedName>
        <fullName evidence="1">Uncharacterized protein</fullName>
    </submittedName>
</protein>
<evidence type="ECO:0000313" key="2">
    <source>
        <dbReference type="Proteomes" id="UP001152320"/>
    </source>
</evidence>
<accession>A0A9Q0YRA6</accession>
<dbReference type="OrthoDB" id="6353782at2759"/>
<sequence>METEGCRSPQYLEIGGTGVVHCYFFSNFYGVLWFNSTETHPGSPFIQLVDSEKSGDGYLIGNYDIFLNGSLVIKEVSPVHDQTLTVVKFASETEIPVSFSVVVITTGAQYCKV</sequence>
<organism evidence="1 2">
    <name type="scientific">Holothuria leucospilota</name>
    <name type="common">Black long sea cucumber</name>
    <name type="synonym">Mertensiothuria leucospilota</name>
    <dbReference type="NCBI Taxonomy" id="206669"/>
    <lineage>
        <taxon>Eukaryota</taxon>
        <taxon>Metazoa</taxon>
        <taxon>Echinodermata</taxon>
        <taxon>Eleutherozoa</taxon>
        <taxon>Echinozoa</taxon>
        <taxon>Holothuroidea</taxon>
        <taxon>Aspidochirotacea</taxon>
        <taxon>Aspidochirotida</taxon>
        <taxon>Holothuriidae</taxon>
        <taxon>Holothuria</taxon>
    </lineage>
</organism>
<dbReference type="EMBL" id="JAIZAY010000019">
    <property type="protein sequence ID" value="KAJ8023851.1"/>
    <property type="molecule type" value="Genomic_DNA"/>
</dbReference>
<name>A0A9Q0YRA6_HOLLE</name>